<dbReference type="InterPro" id="IPR009056">
    <property type="entry name" value="Cyt_c-like_dom"/>
</dbReference>
<evidence type="ECO:0000256" key="6">
    <source>
        <dbReference type="ARBA" id="ARBA00022737"/>
    </source>
</evidence>
<feature type="chain" id="PRO_5046231828" evidence="12">
    <location>
        <begin position="25"/>
        <end position="481"/>
    </location>
</feature>
<accession>A0ABT2EDL7</accession>
<dbReference type="InterPro" id="IPR036909">
    <property type="entry name" value="Cyt_c-like_dom_sf"/>
</dbReference>
<evidence type="ECO:0000313" key="14">
    <source>
        <dbReference type="EMBL" id="MCS2609645.1"/>
    </source>
</evidence>
<feature type="compositionally biased region" description="Basic and acidic residues" evidence="10">
    <location>
        <begin position="295"/>
        <end position="310"/>
    </location>
</feature>
<protein>
    <submittedName>
        <fullName evidence="14">Cytochrome c</fullName>
    </submittedName>
</protein>
<feature type="domain" description="Cytochrome c" evidence="13">
    <location>
        <begin position="325"/>
        <end position="420"/>
    </location>
</feature>
<evidence type="ECO:0000256" key="11">
    <source>
        <dbReference type="SAM" id="Phobius"/>
    </source>
</evidence>
<dbReference type="EMBL" id="JAJISC010000004">
    <property type="protein sequence ID" value="MCS2609645.1"/>
    <property type="molecule type" value="Genomic_DNA"/>
</dbReference>
<evidence type="ECO:0000256" key="8">
    <source>
        <dbReference type="ARBA" id="ARBA00023136"/>
    </source>
</evidence>
<evidence type="ECO:0000256" key="10">
    <source>
        <dbReference type="SAM" id="MobiDB-lite"/>
    </source>
</evidence>
<evidence type="ECO:0000259" key="13">
    <source>
        <dbReference type="PROSITE" id="PS51007"/>
    </source>
</evidence>
<keyword evidence="11" id="KW-1133">Transmembrane helix</keyword>
<evidence type="ECO:0000256" key="7">
    <source>
        <dbReference type="ARBA" id="ARBA00023004"/>
    </source>
</evidence>
<dbReference type="PROSITE" id="PS51007">
    <property type="entry name" value="CYTC"/>
    <property type="match status" value="3"/>
</dbReference>
<keyword evidence="8 11" id="KW-0472">Membrane</keyword>
<evidence type="ECO:0000256" key="5">
    <source>
        <dbReference type="ARBA" id="ARBA00022729"/>
    </source>
</evidence>
<proteinExistence type="predicted"/>
<feature type="region of interest" description="Disordered" evidence="10">
    <location>
        <begin position="288"/>
        <end position="314"/>
    </location>
</feature>
<dbReference type="InterPro" id="IPR051459">
    <property type="entry name" value="Cytochrome_c-type_DH"/>
</dbReference>
<evidence type="ECO:0000256" key="2">
    <source>
        <dbReference type="ARBA" id="ARBA00022475"/>
    </source>
</evidence>
<dbReference type="SUPFAM" id="SSF46626">
    <property type="entry name" value="Cytochrome c"/>
    <property type="match status" value="3"/>
</dbReference>
<evidence type="ECO:0000256" key="3">
    <source>
        <dbReference type="ARBA" id="ARBA00022617"/>
    </source>
</evidence>
<dbReference type="PANTHER" id="PTHR35008:SF8">
    <property type="entry name" value="ALCOHOL DEHYDROGENASE CYTOCHROME C SUBUNIT"/>
    <property type="match status" value="1"/>
</dbReference>
<feature type="domain" description="Cytochrome c" evidence="13">
    <location>
        <begin position="180"/>
        <end position="288"/>
    </location>
</feature>
<dbReference type="PIRSF" id="PIRSF000018">
    <property type="entry name" value="Mb_ADH_cyt_c"/>
    <property type="match status" value="1"/>
</dbReference>
<evidence type="ECO:0000256" key="4">
    <source>
        <dbReference type="ARBA" id="ARBA00022723"/>
    </source>
</evidence>
<keyword evidence="3 9" id="KW-0349">Heme</keyword>
<dbReference type="Pfam" id="PF00034">
    <property type="entry name" value="Cytochrom_C"/>
    <property type="match status" value="2"/>
</dbReference>
<reference evidence="14" key="1">
    <citation type="submission" date="2021-11" db="EMBL/GenBank/DDBJ databases">
        <title>Halomonas sp., isolated from a coastal aquaculture zone in Dongshan Bay.</title>
        <authorList>
            <person name="Lin W."/>
        </authorList>
    </citation>
    <scope>NUCLEOTIDE SEQUENCE</scope>
    <source>
        <strain evidence="14">Yzlin-01</strain>
    </source>
</reference>
<dbReference type="RefSeq" id="WP_259036152.1">
    <property type="nucleotide sequence ID" value="NZ_JAJISC010000004.1"/>
</dbReference>
<name>A0ABT2EDL7_9GAMM</name>
<keyword evidence="7 9" id="KW-0408">Iron</keyword>
<feature type="transmembrane region" description="Helical" evidence="11">
    <location>
        <begin position="450"/>
        <end position="473"/>
    </location>
</feature>
<dbReference type="Gene3D" id="1.10.760.10">
    <property type="entry name" value="Cytochrome c-like domain"/>
    <property type="match status" value="3"/>
</dbReference>
<comment type="caution">
    <text evidence="14">The sequence shown here is derived from an EMBL/GenBank/DDBJ whole genome shotgun (WGS) entry which is preliminary data.</text>
</comment>
<feature type="domain" description="Cytochrome c" evidence="13">
    <location>
        <begin position="34"/>
        <end position="137"/>
    </location>
</feature>
<dbReference type="PANTHER" id="PTHR35008">
    <property type="entry name" value="BLL4482 PROTEIN-RELATED"/>
    <property type="match status" value="1"/>
</dbReference>
<keyword evidence="11" id="KW-0812">Transmembrane</keyword>
<keyword evidence="15" id="KW-1185">Reference proteome</keyword>
<dbReference type="InterPro" id="IPR014353">
    <property type="entry name" value="Membr-bd_ADH_cyt_c"/>
</dbReference>
<keyword evidence="4 9" id="KW-0479">Metal-binding</keyword>
<evidence type="ECO:0000256" key="12">
    <source>
        <dbReference type="SAM" id="SignalP"/>
    </source>
</evidence>
<keyword evidence="2" id="KW-1003">Cell membrane</keyword>
<evidence type="ECO:0000256" key="9">
    <source>
        <dbReference type="PROSITE-ProRule" id="PRU00433"/>
    </source>
</evidence>
<feature type="signal peptide" evidence="12">
    <location>
        <begin position="1"/>
        <end position="24"/>
    </location>
</feature>
<evidence type="ECO:0000313" key="15">
    <source>
        <dbReference type="Proteomes" id="UP001165542"/>
    </source>
</evidence>
<sequence>MMIRRLSRVMAALAWLAAPLPLLAQTTANDADDETLARGAYLATASDCTACHTAHGGESMAGGLRIASPVGEIVATNITPSTSHGIGNYSEEQFARVLRHGIRADGANLYPAMPYTAYARMSDEDIHALYVYFMHGVAPVDVPTPPTKLPFPMNLRVAMKGWNLLFHDATPLEEDPEQSAAWNRGRYLVEGPTHCSSCHTPRGFMMQELDDQAMAGAQVGPWYAPNITPDDVGGIGSWRHDELVTYLRTGKLDQAQAAGSMAEAITHSFQHLSDDDLSAIATYIEALPPIGPSDGEERQGDRFSHGRPSDELVNFRGDSYAEGLEGESRGAQIYSANCASCHQPDGRGTADGYYPRLFENGILGDENASNLIATILYGVERETEAEGHVFMPPFGEQPNAFNALSNDEIADLSNYLLTHFGRVDENGKASVEVTADDVQTIREGGPGSPLILLSRIGMGVGIVAVVLLGYWLLRRRRAAKR</sequence>
<keyword evidence="5 12" id="KW-0732">Signal</keyword>
<dbReference type="Proteomes" id="UP001165542">
    <property type="component" value="Unassembled WGS sequence"/>
</dbReference>
<comment type="subcellular location">
    <subcellularLocation>
        <location evidence="1">Cell membrane</location>
    </subcellularLocation>
</comment>
<evidence type="ECO:0000256" key="1">
    <source>
        <dbReference type="ARBA" id="ARBA00004236"/>
    </source>
</evidence>
<organism evidence="14 15">
    <name type="scientific">Halomonas dongshanensis</name>
    <dbReference type="NCBI Taxonomy" id="2890835"/>
    <lineage>
        <taxon>Bacteria</taxon>
        <taxon>Pseudomonadati</taxon>
        <taxon>Pseudomonadota</taxon>
        <taxon>Gammaproteobacteria</taxon>
        <taxon>Oceanospirillales</taxon>
        <taxon>Halomonadaceae</taxon>
        <taxon>Halomonas</taxon>
    </lineage>
</organism>
<gene>
    <name evidence="14" type="ORF">LLY24_09990</name>
</gene>
<keyword evidence="6" id="KW-0677">Repeat</keyword>